<dbReference type="Proteomes" id="UP000829685">
    <property type="component" value="Unassembled WGS sequence"/>
</dbReference>
<organism evidence="1 2">
    <name type="scientific">Neoarthrinium moseri</name>
    <dbReference type="NCBI Taxonomy" id="1658444"/>
    <lineage>
        <taxon>Eukaryota</taxon>
        <taxon>Fungi</taxon>
        <taxon>Dikarya</taxon>
        <taxon>Ascomycota</taxon>
        <taxon>Pezizomycotina</taxon>
        <taxon>Sordariomycetes</taxon>
        <taxon>Xylariomycetidae</taxon>
        <taxon>Amphisphaeriales</taxon>
        <taxon>Apiosporaceae</taxon>
        <taxon>Neoarthrinium</taxon>
    </lineage>
</organism>
<comment type="caution">
    <text evidence="1">The sequence shown here is derived from an EMBL/GenBank/DDBJ whole genome shotgun (WGS) entry which is preliminary data.</text>
</comment>
<dbReference type="EMBL" id="JAFIMR010000025">
    <property type="protein sequence ID" value="KAI1863586.1"/>
    <property type="molecule type" value="Genomic_DNA"/>
</dbReference>
<proteinExistence type="predicted"/>
<reference evidence="1" key="1">
    <citation type="submission" date="2021-03" db="EMBL/GenBank/DDBJ databases">
        <title>Revisited historic fungal species revealed as producer of novel bioactive compounds through whole genome sequencing and comparative genomics.</title>
        <authorList>
            <person name="Vignolle G.A."/>
            <person name="Hochenegger N."/>
            <person name="Mach R.L."/>
            <person name="Mach-Aigner A.R."/>
            <person name="Javad Rahimi M."/>
            <person name="Salim K.A."/>
            <person name="Chan C.M."/>
            <person name="Lim L.B.L."/>
            <person name="Cai F."/>
            <person name="Druzhinina I.S."/>
            <person name="U'Ren J.M."/>
            <person name="Derntl C."/>
        </authorList>
    </citation>
    <scope>NUCLEOTIDE SEQUENCE</scope>
    <source>
        <strain evidence="1">TUCIM 5799</strain>
    </source>
</reference>
<evidence type="ECO:0000313" key="2">
    <source>
        <dbReference type="Proteomes" id="UP000829685"/>
    </source>
</evidence>
<sequence>MAPKGPYRLVTVNTAPDRARRLVGRMVEGLKDQYTIEHVANCEKIDEVDGKVREFQPDILFCASMWTSEEAAQIQAIARSIKPDIKTHALPAGFQVERGPDAVVEYLLEKVPPLLES</sequence>
<evidence type="ECO:0000313" key="1">
    <source>
        <dbReference type="EMBL" id="KAI1863586.1"/>
    </source>
</evidence>
<dbReference type="AlphaFoldDB" id="A0A9Q0AN82"/>
<keyword evidence="2" id="KW-1185">Reference proteome</keyword>
<name>A0A9Q0AN82_9PEZI</name>
<gene>
    <name evidence="1" type="ORF">JX265_008803</name>
</gene>
<accession>A0A9Q0AN82</accession>
<dbReference type="OrthoDB" id="2772415at2759"/>
<protein>
    <submittedName>
        <fullName evidence="1">Uncharacterized protein</fullName>
    </submittedName>
</protein>